<evidence type="ECO:0000313" key="2">
    <source>
        <dbReference type="EMBL" id="ADL51219.1"/>
    </source>
</evidence>
<dbReference type="GO" id="GO:0016651">
    <property type="term" value="F:oxidoreductase activity, acting on NAD(P)H"/>
    <property type="evidence" value="ECO:0007669"/>
    <property type="project" value="UniProtKB-ARBA"/>
</dbReference>
<name>D9SW75_CLOC7</name>
<proteinExistence type="predicted"/>
<dbReference type="HOGENOM" id="CLU_068890_0_0_9"/>
<dbReference type="EMBL" id="CP002160">
    <property type="protein sequence ID" value="ADL51219.1"/>
    <property type="molecule type" value="Genomic_DNA"/>
</dbReference>
<dbReference type="AlphaFoldDB" id="D9SW75"/>
<keyword evidence="3" id="KW-1185">Reference proteome</keyword>
<dbReference type="Proteomes" id="UP000002730">
    <property type="component" value="Chromosome"/>
</dbReference>
<evidence type="ECO:0000313" key="3">
    <source>
        <dbReference type="Proteomes" id="UP000002730"/>
    </source>
</evidence>
<evidence type="ECO:0000259" key="1">
    <source>
        <dbReference type="Pfam" id="PF12682"/>
    </source>
</evidence>
<dbReference type="Pfam" id="PF12682">
    <property type="entry name" value="Flavodoxin_4"/>
    <property type="match status" value="1"/>
</dbReference>
<dbReference type="InterPro" id="IPR029039">
    <property type="entry name" value="Flavoprotein-like_sf"/>
</dbReference>
<dbReference type="PANTHER" id="PTHR39201:SF1">
    <property type="entry name" value="FLAVODOXIN-LIKE DOMAIN-CONTAINING PROTEIN"/>
    <property type="match status" value="1"/>
</dbReference>
<dbReference type="Gene3D" id="3.40.50.360">
    <property type="match status" value="1"/>
</dbReference>
<dbReference type="KEGG" id="ccb:Clocel_1466"/>
<dbReference type="eggNOG" id="COG0716">
    <property type="taxonomic scope" value="Bacteria"/>
</dbReference>
<sequence length="178" mass="19697">MGNLKEANYLIAYYSRKGNNYVSGKIVDLPVGNTEVAANIIEEIIGGELFHIDTVQTYPKDYTETTNVAKRELNSNARPELADYLESIDAYDVIFLGYPNWWGTAPMAVFTFLEEHDFSGKTIIPFCTHEGSGFGHSEKDIAEACPNATILQGLAIHGTSVNFSKKDIANWLNKNGVI</sequence>
<dbReference type="InterPro" id="IPR008254">
    <property type="entry name" value="Flavodoxin/NO_synth"/>
</dbReference>
<protein>
    <recommendedName>
        <fullName evidence="1">Flavodoxin-like domain-containing protein</fullName>
    </recommendedName>
</protein>
<dbReference type="STRING" id="573061.Clocel_1466"/>
<reference evidence="2 3" key="1">
    <citation type="submission" date="2010-08" db="EMBL/GenBank/DDBJ databases">
        <title>Complete sequence of Clostridium cellulovorans 743B.</title>
        <authorList>
            <consortium name="US DOE Joint Genome Institute"/>
            <person name="Lucas S."/>
            <person name="Copeland A."/>
            <person name="Lapidus A."/>
            <person name="Cheng J.-F."/>
            <person name="Bruce D."/>
            <person name="Goodwin L."/>
            <person name="Pitluck S."/>
            <person name="Chertkov O."/>
            <person name="Detter J.C."/>
            <person name="Han C."/>
            <person name="Tapia R."/>
            <person name="Land M."/>
            <person name="Hauser L."/>
            <person name="Chang Y.-J."/>
            <person name="Jeffries C."/>
            <person name="Kyrpides N."/>
            <person name="Ivanova N."/>
            <person name="Mikhailova N."/>
            <person name="Hemme C.L."/>
            <person name="Woyke T."/>
        </authorList>
    </citation>
    <scope>NUCLEOTIDE SEQUENCE [LARGE SCALE GENOMIC DNA]</scope>
    <source>
        <strain evidence="3">ATCC 35296 / DSM 3052 / OCM 3 / 743B</strain>
    </source>
</reference>
<accession>D9SW75</accession>
<dbReference type="PANTHER" id="PTHR39201">
    <property type="entry name" value="EXPORTED PROTEIN-RELATED"/>
    <property type="match status" value="1"/>
</dbReference>
<gene>
    <name evidence="2" type="ordered locus">Clocel_1466</name>
</gene>
<dbReference type="RefSeq" id="WP_010075914.1">
    <property type="nucleotide sequence ID" value="NC_014393.1"/>
</dbReference>
<dbReference type="GO" id="GO:0010181">
    <property type="term" value="F:FMN binding"/>
    <property type="evidence" value="ECO:0007669"/>
    <property type="project" value="InterPro"/>
</dbReference>
<dbReference type="SUPFAM" id="SSF52218">
    <property type="entry name" value="Flavoproteins"/>
    <property type="match status" value="1"/>
</dbReference>
<feature type="domain" description="Flavodoxin-like" evidence="1">
    <location>
        <begin position="32"/>
        <end position="174"/>
    </location>
</feature>
<dbReference type="OrthoDB" id="9806505at2"/>
<organism evidence="2 3">
    <name type="scientific">Clostridium cellulovorans (strain ATCC 35296 / DSM 3052 / OCM 3 / 743B)</name>
    <dbReference type="NCBI Taxonomy" id="573061"/>
    <lineage>
        <taxon>Bacteria</taxon>
        <taxon>Bacillati</taxon>
        <taxon>Bacillota</taxon>
        <taxon>Clostridia</taxon>
        <taxon>Eubacteriales</taxon>
        <taxon>Clostridiaceae</taxon>
        <taxon>Clostridium</taxon>
    </lineage>
</organism>